<feature type="compositionally biased region" description="Low complexity" evidence="1">
    <location>
        <begin position="254"/>
        <end position="267"/>
    </location>
</feature>
<feature type="compositionally biased region" description="Polar residues" evidence="1">
    <location>
        <begin position="270"/>
        <end position="281"/>
    </location>
</feature>
<organism evidence="2 3">
    <name type="scientific">Lactuca sativa</name>
    <name type="common">Garden lettuce</name>
    <dbReference type="NCBI Taxonomy" id="4236"/>
    <lineage>
        <taxon>Eukaryota</taxon>
        <taxon>Viridiplantae</taxon>
        <taxon>Streptophyta</taxon>
        <taxon>Embryophyta</taxon>
        <taxon>Tracheophyta</taxon>
        <taxon>Spermatophyta</taxon>
        <taxon>Magnoliopsida</taxon>
        <taxon>eudicotyledons</taxon>
        <taxon>Gunneridae</taxon>
        <taxon>Pentapetalae</taxon>
        <taxon>asterids</taxon>
        <taxon>campanulids</taxon>
        <taxon>Asterales</taxon>
        <taxon>Asteraceae</taxon>
        <taxon>Cichorioideae</taxon>
        <taxon>Cichorieae</taxon>
        <taxon>Lactucinae</taxon>
        <taxon>Lactuca</taxon>
    </lineage>
</organism>
<dbReference type="Proteomes" id="UP000235145">
    <property type="component" value="Unassembled WGS sequence"/>
</dbReference>
<reference evidence="2 3" key="1">
    <citation type="journal article" date="2017" name="Nat. Commun.">
        <title>Genome assembly with in vitro proximity ligation data and whole-genome triplication in lettuce.</title>
        <authorList>
            <person name="Reyes-Chin-Wo S."/>
            <person name="Wang Z."/>
            <person name="Yang X."/>
            <person name="Kozik A."/>
            <person name="Arikit S."/>
            <person name="Song C."/>
            <person name="Xia L."/>
            <person name="Froenicke L."/>
            <person name="Lavelle D.O."/>
            <person name="Truco M.J."/>
            <person name="Xia R."/>
            <person name="Zhu S."/>
            <person name="Xu C."/>
            <person name="Xu H."/>
            <person name="Xu X."/>
            <person name="Cox K."/>
            <person name="Korf I."/>
            <person name="Meyers B.C."/>
            <person name="Michelmore R.W."/>
        </authorList>
    </citation>
    <scope>NUCLEOTIDE SEQUENCE [LARGE SCALE GENOMIC DNA]</scope>
    <source>
        <strain evidence="3">cv. Salinas</strain>
        <tissue evidence="2">Seedlings</tissue>
    </source>
</reference>
<evidence type="ECO:0000313" key="2">
    <source>
        <dbReference type="EMBL" id="KAJ0225881.1"/>
    </source>
</evidence>
<feature type="region of interest" description="Disordered" evidence="1">
    <location>
        <begin position="254"/>
        <end position="281"/>
    </location>
</feature>
<accession>A0A9R1WNS5</accession>
<comment type="caution">
    <text evidence="2">The sequence shown here is derived from an EMBL/GenBank/DDBJ whole genome shotgun (WGS) entry which is preliminary data.</text>
</comment>
<evidence type="ECO:0000313" key="3">
    <source>
        <dbReference type="Proteomes" id="UP000235145"/>
    </source>
</evidence>
<keyword evidence="3" id="KW-1185">Reference proteome</keyword>
<protein>
    <submittedName>
        <fullName evidence="2">Uncharacterized protein</fullName>
    </submittedName>
</protein>
<dbReference type="EMBL" id="NBSK02000001">
    <property type="protein sequence ID" value="KAJ0225881.1"/>
    <property type="molecule type" value="Genomic_DNA"/>
</dbReference>
<gene>
    <name evidence="2" type="ORF">LSAT_V11C100042590</name>
</gene>
<sequence>MHLPSRRMLHLPPSSDYVLRLHTPPVPPTRSPRASAFTHLFTHVQHLQQEALGPPPSPTFSQSIVNQFSGSFIKFLPSSTHNRGWFRGFFHLYTNDGGARERVYGVKLMLFKYVIYQPHPGFRTNLFSNNLCPDPIPSLFLIQYPHSSPDQRIQFPSILLQLDRTRLTYFYPLEPIKSMIVTGGECRSMWVLISHQWPGPSGPCVSGDFRPCWVNSSQRSTVNGQLDRTRRVHKGNSASLDVFANSLGFPSYSSSASPDSTSSTWESRGATPTQLAESQEQLGECQLDSVHLSTLSNSS</sequence>
<evidence type="ECO:0000256" key="1">
    <source>
        <dbReference type="SAM" id="MobiDB-lite"/>
    </source>
</evidence>
<dbReference type="AlphaFoldDB" id="A0A9R1WNS5"/>
<proteinExistence type="predicted"/>
<name>A0A9R1WNS5_LACSA</name>